<dbReference type="CDD" id="cd02696">
    <property type="entry name" value="MurNAc-LAA"/>
    <property type="match status" value="1"/>
</dbReference>
<dbReference type="Pfam" id="PF01520">
    <property type="entry name" value="Amidase_3"/>
    <property type="match status" value="1"/>
</dbReference>
<gene>
    <name evidence="3" type="ORF">GCM10011571_27310</name>
</gene>
<accession>A0A8J2YE34</accession>
<proteinExistence type="predicted"/>
<dbReference type="PANTHER" id="PTHR30404">
    <property type="entry name" value="N-ACETYLMURAMOYL-L-ALANINE AMIDASE"/>
    <property type="match status" value="1"/>
</dbReference>
<dbReference type="RefSeq" id="WP_188648449.1">
    <property type="nucleotide sequence ID" value="NZ_BMHQ01000010.1"/>
</dbReference>
<dbReference type="SMART" id="SM00646">
    <property type="entry name" value="Ami_3"/>
    <property type="match status" value="1"/>
</dbReference>
<keyword evidence="4" id="KW-1185">Reference proteome</keyword>
<dbReference type="SUPFAM" id="SSF53187">
    <property type="entry name" value="Zn-dependent exopeptidases"/>
    <property type="match status" value="1"/>
</dbReference>
<dbReference type="GO" id="GO:0030288">
    <property type="term" value="C:outer membrane-bounded periplasmic space"/>
    <property type="evidence" value="ECO:0007669"/>
    <property type="project" value="TreeGrafter"/>
</dbReference>
<dbReference type="GO" id="GO:0008745">
    <property type="term" value="F:N-acetylmuramoyl-L-alanine amidase activity"/>
    <property type="evidence" value="ECO:0007669"/>
    <property type="project" value="InterPro"/>
</dbReference>
<evidence type="ECO:0000259" key="2">
    <source>
        <dbReference type="SMART" id="SM00646"/>
    </source>
</evidence>
<dbReference type="Proteomes" id="UP000625210">
    <property type="component" value="Unassembled WGS sequence"/>
</dbReference>
<name>A0A8J2YE34_9BACL</name>
<reference evidence="3" key="2">
    <citation type="submission" date="2020-09" db="EMBL/GenBank/DDBJ databases">
        <authorList>
            <person name="Sun Q."/>
            <person name="Zhou Y."/>
        </authorList>
    </citation>
    <scope>NUCLEOTIDE SEQUENCE</scope>
    <source>
        <strain evidence="3">CGMCC 1.15179</strain>
    </source>
</reference>
<dbReference type="GO" id="GO:0009253">
    <property type="term" value="P:peptidoglycan catabolic process"/>
    <property type="evidence" value="ECO:0007669"/>
    <property type="project" value="InterPro"/>
</dbReference>
<reference evidence="3" key="1">
    <citation type="journal article" date="2014" name="Int. J. Syst. Evol. Microbiol.">
        <title>Complete genome sequence of Corynebacterium casei LMG S-19264T (=DSM 44701T), isolated from a smear-ripened cheese.</title>
        <authorList>
            <consortium name="US DOE Joint Genome Institute (JGI-PGF)"/>
            <person name="Walter F."/>
            <person name="Albersmeier A."/>
            <person name="Kalinowski J."/>
            <person name="Ruckert C."/>
        </authorList>
    </citation>
    <scope>NUCLEOTIDE SEQUENCE</scope>
    <source>
        <strain evidence="3">CGMCC 1.15179</strain>
    </source>
</reference>
<dbReference type="PANTHER" id="PTHR30404:SF0">
    <property type="entry name" value="N-ACETYLMURAMOYL-L-ALANINE AMIDASE AMIC"/>
    <property type="match status" value="1"/>
</dbReference>
<evidence type="ECO:0000256" key="1">
    <source>
        <dbReference type="ARBA" id="ARBA00022801"/>
    </source>
</evidence>
<keyword evidence="1" id="KW-0378">Hydrolase</keyword>
<evidence type="ECO:0000313" key="4">
    <source>
        <dbReference type="Proteomes" id="UP000625210"/>
    </source>
</evidence>
<comment type="caution">
    <text evidence="3">The sequence shown here is derived from an EMBL/GenBank/DDBJ whole genome shotgun (WGS) entry which is preliminary data.</text>
</comment>
<dbReference type="EMBL" id="BMHQ01000010">
    <property type="protein sequence ID" value="GGE23802.1"/>
    <property type="molecule type" value="Genomic_DNA"/>
</dbReference>
<dbReference type="AlphaFoldDB" id="A0A8J2YE34"/>
<feature type="domain" description="MurNAc-LAA" evidence="2">
    <location>
        <begin position="62"/>
        <end position="176"/>
    </location>
</feature>
<sequence>MKLICVDAGHGGKDTGAIGYDLYEKNVTLRLTKLLNQELEKYQVAATFTRYDDDYKSLEERCDWANRKGADFFISLHCNSYEDSSVGGFESYVLYNAYDSTLAKQTAIHSSVMSYLDDYNIRDRGKKEAGFYVLKYTDMPAILLENLFITNRRENELLRDGDFLRGLARAIASGLAKALNLSLD</sequence>
<protein>
    <recommendedName>
        <fullName evidence="2">MurNAc-LAA domain-containing protein</fullName>
    </recommendedName>
</protein>
<dbReference type="InterPro" id="IPR050695">
    <property type="entry name" value="N-acetylmuramoyl_amidase_3"/>
</dbReference>
<evidence type="ECO:0000313" key="3">
    <source>
        <dbReference type="EMBL" id="GGE23802.1"/>
    </source>
</evidence>
<dbReference type="InterPro" id="IPR002508">
    <property type="entry name" value="MurNAc-LAA_cat"/>
</dbReference>
<dbReference type="Gene3D" id="3.40.630.40">
    <property type="entry name" value="Zn-dependent exopeptidases"/>
    <property type="match status" value="1"/>
</dbReference>
<organism evidence="3 4">
    <name type="scientific">Marinithermofilum abyssi</name>
    <dbReference type="NCBI Taxonomy" id="1571185"/>
    <lineage>
        <taxon>Bacteria</taxon>
        <taxon>Bacillati</taxon>
        <taxon>Bacillota</taxon>
        <taxon>Bacilli</taxon>
        <taxon>Bacillales</taxon>
        <taxon>Thermoactinomycetaceae</taxon>
        <taxon>Marinithermofilum</taxon>
    </lineage>
</organism>